<comment type="function">
    <text evidence="3">NAD-dependent lysine demalonylase, desuccinylase and deglutarylase that specifically removes malonyl, succinyl and glutaryl groups on target proteins. Has weak NAD-dependent protein deacetylase activity; however this activity may not be physiologically relevant in vivo.</text>
</comment>
<dbReference type="GO" id="GO:0034979">
    <property type="term" value="F:NAD-dependent protein lysine deacetylase activity"/>
    <property type="evidence" value="ECO:0007669"/>
    <property type="project" value="UniProtKB-UniRule"/>
</dbReference>
<evidence type="ECO:0000256" key="3">
    <source>
        <dbReference type="HAMAP-Rule" id="MF_03160"/>
    </source>
</evidence>
<feature type="binding site" evidence="3">
    <location>
        <begin position="220"/>
        <end position="222"/>
    </location>
    <ligand>
        <name>NAD(+)</name>
        <dbReference type="ChEBI" id="CHEBI:57540"/>
    </ligand>
</feature>
<evidence type="ECO:0000313" key="8">
    <source>
        <dbReference type="Proteomes" id="UP001558652"/>
    </source>
</evidence>
<comment type="subcellular location">
    <subcellularLocation>
        <location evidence="3">Mitochondrion</location>
    </subcellularLocation>
</comment>
<proteinExistence type="inferred from homology"/>
<dbReference type="PROSITE" id="PS50305">
    <property type="entry name" value="SIRTUIN"/>
    <property type="match status" value="1"/>
</dbReference>
<keyword evidence="3 4" id="KW-0479">Metal-binding</keyword>
<dbReference type="InterPro" id="IPR029035">
    <property type="entry name" value="DHS-like_NAD/FAD-binding_dom"/>
</dbReference>
<feature type="binding site" evidence="3 4">
    <location>
        <position position="183"/>
    </location>
    <ligand>
        <name>Zn(2+)</name>
        <dbReference type="ChEBI" id="CHEBI:29105"/>
    </ligand>
</feature>
<comment type="catalytic activity">
    <reaction evidence="3">
        <text>N(6)-succinyl-L-lysyl-[protein] + NAD(+) + H2O = 2''-O-succinyl-ADP-D-ribose + nicotinamide + L-lysyl-[protein]</text>
        <dbReference type="Rhea" id="RHEA:47668"/>
        <dbReference type="Rhea" id="RHEA-COMP:9752"/>
        <dbReference type="Rhea" id="RHEA-COMP:11877"/>
        <dbReference type="ChEBI" id="CHEBI:15377"/>
        <dbReference type="ChEBI" id="CHEBI:17154"/>
        <dbReference type="ChEBI" id="CHEBI:29969"/>
        <dbReference type="ChEBI" id="CHEBI:57540"/>
        <dbReference type="ChEBI" id="CHEBI:87830"/>
        <dbReference type="ChEBI" id="CHEBI:87832"/>
    </reaction>
</comment>
<evidence type="ECO:0000256" key="5">
    <source>
        <dbReference type="SAM" id="MobiDB-lite"/>
    </source>
</evidence>
<dbReference type="GO" id="GO:0008270">
    <property type="term" value="F:zinc ion binding"/>
    <property type="evidence" value="ECO:0007669"/>
    <property type="project" value="UniProtKB-UniRule"/>
</dbReference>
<keyword evidence="3 4" id="KW-0862">Zinc</keyword>
<feature type="binding site" evidence="3 4">
    <location>
        <position position="137"/>
    </location>
    <ligand>
        <name>Zn(2+)</name>
        <dbReference type="ChEBI" id="CHEBI:29105"/>
    </ligand>
</feature>
<feature type="binding site" evidence="3">
    <location>
        <position position="73"/>
    </location>
    <ligand>
        <name>substrate</name>
    </ligand>
</feature>
<dbReference type="EC" id="2.3.1.-" evidence="3"/>
<dbReference type="Gene3D" id="3.40.50.1220">
    <property type="entry name" value="TPP-binding domain"/>
    <property type="match status" value="1"/>
</dbReference>
<dbReference type="InterPro" id="IPR050134">
    <property type="entry name" value="NAD-dep_sirtuin_deacylases"/>
</dbReference>
<dbReference type="HAMAP" id="MF_01121">
    <property type="entry name" value="Sirtuin_ClassIII"/>
    <property type="match status" value="1"/>
</dbReference>
<dbReference type="InterPro" id="IPR026591">
    <property type="entry name" value="Sirtuin_cat_small_dom_sf"/>
</dbReference>
<dbReference type="Proteomes" id="UP001558652">
    <property type="component" value="Unassembled WGS sequence"/>
</dbReference>
<organism evidence="7 8">
    <name type="scientific">Ranatra chinensis</name>
    <dbReference type="NCBI Taxonomy" id="642074"/>
    <lineage>
        <taxon>Eukaryota</taxon>
        <taxon>Metazoa</taxon>
        <taxon>Ecdysozoa</taxon>
        <taxon>Arthropoda</taxon>
        <taxon>Hexapoda</taxon>
        <taxon>Insecta</taxon>
        <taxon>Pterygota</taxon>
        <taxon>Neoptera</taxon>
        <taxon>Paraneoptera</taxon>
        <taxon>Hemiptera</taxon>
        <taxon>Heteroptera</taxon>
        <taxon>Panheteroptera</taxon>
        <taxon>Nepomorpha</taxon>
        <taxon>Nepidae</taxon>
        <taxon>Ranatrinae</taxon>
        <taxon>Ranatra</taxon>
    </lineage>
</organism>
<dbReference type="GO" id="GO:0036054">
    <property type="term" value="F:protein-malonyllysine demalonylase activity"/>
    <property type="evidence" value="ECO:0007669"/>
    <property type="project" value="UniProtKB-UniRule"/>
</dbReference>
<feature type="binding site" evidence="3">
    <location>
        <begin position="26"/>
        <end position="45"/>
    </location>
    <ligand>
        <name>NAD(+)</name>
        <dbReference type="ChEBI" id="CHEBI:57540"/>
    </ligand>
</feature>
<comment type="caution">
    <text evidence="7">The sequence shown here is derived from an EMBL/GenBank/DDBJ whole genome shotgun (WGS) entry which is preliminary data.</text>
</comment>
<accession>A0ABD0YB55</accession>
<reference evidence="7 8" key="1">
    <citation type="submission" date="2024-07" db="EMBL/GenBank/DDBJ databases">
        <title>Chromosome-level genome assembly of the water stick insect Ranatra chinensis (Heteroptera: Nepidae).</title>
        <authorList>
            <person name="Liu X."/>
        </authorList>
    </citation>
    <scope>NUCLEOTIDE SEQUENCE [LARGE SCALE GENOMIC DNA]</scope>
    <source>
        <strain evidence="7">Cailab_2021Rc</strain>
        <tissue evidence="7">Muscle</tissue>
    </source>
</reference>
<evidence type="ECO:0000256" key="2">
    <source>
        <dbReference type="ARBA" id="ARBA00023027"/>
    </source>
</evidence>
<keyword evidence="2 3" id="KW-0520">NAD</keyword>
<feature type="binding site" evidence="3">
    <location>
        <begin position="111"/>
        <end position="114"/>
    </location>
    <ligand>
        <name>NAD(+)</name>
        <dbReference type="ChEBI" id="CHEBI:57540"/>
    </ligand>
</feature>
<evidence type="ECO:0000256" key="1">
    <source>
        <dbReference type="ARBA" id="ARBA00022679"/>
    </source>
</evidence>
<dbReference type="Gene3D" id="3.30.1600.10">
    <property type="entry name" value="SIR2/SIRT2 'Small Domain"/>
    <property type="match status" value="1"/>
</dbReference>
<keyword evidence="8" id="KW-1185">Reference proteome</keyword>
<dbReference type="InterPro" id="IPR027546">
    <property type="entry name" value="Sirtuin_class_III"/>
</dbReference>
<evidence type="ECO:0000256" key="4">
    <source>
        <dbReference type="PROSITE-ProRule" id="PRU00236"/>
    </source>
</evidence>
<evidence type="ECO:0000259" key="6">
    <source>
        <dbReference type="PROSITE" id="PS50305"/>
    </source>
</evidence>
<dbReference type="PANTHER" id="PTHR11085">
    <property type="entry name" value="NAD-DEPENDENT PROTEIN DEACYLASE SIRTUIN-5, MITOCHONDRIAL-RELATED"/>
    <property type="match status" value="1"/>
</dbReference>
<dbReference type="GO" id="GO:0070403">
    <property type="term" value="F:NAD+ binding"/>
    <property type="evidence" value="ECO:0007669"/>
    <property type="project" value="UniProtKB-UniRule"/>
</dbReference>
<comment type="similarity">
    <text evidence="3">Belongs to the sirtuin family. Class III subfamily.</text>
</comment>
<protein>
    <recommendedName>
        <fullName evidence="3">NAD-dependent protein deacylase</fullName>
        <ecNumber evidence="3">2.3.1.-</ecNumber>
    </recommendedName>
    <alternativeName>
        <fullName evidence="3">Regulatory protein SIR2 homolog 5</fullName>
    </alternativeName>
</protein>
<feature type="domain" description="Deacetylase sirtuin-type" evidence="6">
    <location>
        <begin position="1"/>
        <end position="279"/>
    </location>
</feature>
<name>A0ABD0YB55_9HEMI</name>
<dbReference type="EMBL" id="JBFDAA010000010">
    <property type="protein sequence ID" value="KAL1124472.1"/>
    <property type="molecule type" value="Genomic_DNA"/>
</dbReference>
<comment type="catalytic activity">
    <reaction evidence="3">
        <text>N(6)-malonyl-L-lysyl-[protein] + NAD(+) + H2O = 2''-O-malonyl-ADP-D-ribose + nicotinamide + L-lysyl-[protein]</text>
        <dbReference type="Rhea" id="RHEA:47672"/>
        <dbReference type="Rhea" id="RHEA-COMP:9752"/>
        <dbReference type="Rhea" id="RHEA-COMP:11878"/>
        <dbReference type="ChEBI" id="CHEBI:15377"/>
        <dbReference type="ChEBI" id="CHEBI:17154"/>
        <dbReference type="ChEBI" id="CHEBI:29969"/>
        <dbReference type="ChEBI" id="CHEBI:57540"/>
        <dbReference type="ChEBI" id="CHEBI:87831"/>
        <dbReference type="ChEBI" id="CHEBI:87833"/>
    </reaction>
</comment>
<sequence>MGGPSADLNALKGILQKAKRIVVLTGAGVSAESGVPTFRGSGGFWRTYKSQDLATAGAFERSPSLVWEFYHYRRELVLTKQPNKAHHAIAEAERRLSEVSGGVRQLTVVTQNIDGLHQRGGSNRVVELHGSLYKTWCTKCRDIAENTDSPICPALEGRGAPDPDSPSEPIPSKDLPRCRKDDCRGLLRPYVVWFGENLHPETLQRADDALSECDACLVVGTSSVVYPAAMYAPALAARNIPVAEFNLEPTSATYDFMFHFPGPCTQTVPEALASITDSQ</sequence>
<keyword evidence="3" id="KW-0496">Mitochondrion</keyword>
<comment type="cofactor">
    <cofactor evidence="3">
        <name>Zn(2+)</name>
        <dbReference type="ChEBI" id="CHEBI:29105"/>
    </cofactor>
    <text evidence="3">Binds 1 zinc ion per subunit.</text>
</comment>
<feature type="binding site" evidence="3">
    <location>
        <begin position="246"/>
        <end position="248"/>
    </location>
    <ligand>
        <name>NAD(+)</name>
        <dbReference type="ChEBI" id="CHEBI:57540"/>
    </ligand>
</feature>
<dbReference type="GO" id="GO:0036055">
    <property type="term" value="F:protein-succinyllysine desuccinylase activity"/>
    <property type="evidence" value="ECO:0007669"/>
    <property type="project" value="UniProtKB-UniRule"/>
</dbReference>
<keyword evidence="1 3" id="KW-0808">Transferase</keyword>
<dbReference type="PANTHER" id="PTHR11085:SF10">
    <property type="entry name" value="NAD-DEPENDENT PROTEIN DEACYLASE SIRTUIN-5, MITOCHONDRIAL-RELATED"/>
    <property type="match status" value="1"/>
</dbReference>
<gene>
    <name evidence="7" type="ORF">AAG570_001098</name>
</gene>
<feature type="region of interest" description="Disordered" evidence="5">
    <location>
        <begin position="151"/>
        <end position="176"/>
    </location>
</feature>
<dbReference type="SUPFAM" id="SSF52467">
    <property type="entry name" value="DHS-like NAD/FAD-binding domain"/>
    <property type="match status" value="1"/>
</dbReference>
<feature type="active site" description="Proton acceptor" evidence="3 4">
    <location>
        <position position="129"/>
    </location>
</feature>
<dbReference type="InterPro" id="IPR026590">
    <property type="entry name" value="Ssirtuin_cat_dom"/>
</dbReference>
<dbReference type="Pfam" id="PF02146">
    <property type="entry name" value="SIR2"/>
    <property type="match status" value="1"/>
</dbReference>
<feature type="binding site" evidence="3 4">
    <location>
        <position position="178"/>
    </location>
    <ligand>
        <name>Zn(2+)</name>
        <dbReference type="ChEBI" id="CHEBI:29105"/>
    </ligand>
</feature>
<dbReference type="InterPro" id="IPR003000">
    <property type="entry name" value="Sirtuin"/>
</dbReference>
<comment type="domain">
    <text evidence="3">In contrast to class I sirtuins, class III sirtuins have only weak deacetylase activity. Difference in substrate specificity is probably due to a larger hydrophobic pocket with 2 residues (Tyr-70 and Arg-73) that bind to malonylated and succinylated substrates and define the specificity.</text>
</comment>
<dbReference type="AlphaFoldDB" id="A0ABD0YB55"/>
<feature type="binding site" evidence="3">
    <location>
        <position position="264"/>
    </location>
    <ligand>
        <name>NAD(+)</name>
        <dbReference type="ChEBI" id="CHEBI:57540"/>
    </ligand>
</feature>
<dbReference type="CDD" id="cd01412">
    <property type="entry name" value="SIRT5_Af1_CobB"/>
    <property type="match status" value="1"/>
</dbReference>
<comment type="catalytic activity">
    <reaction evidence="3">
        <text>N(6)-glutaryl-L-lysyl-[protein] + NAD(+) + H2O = 2''-O-glutaryl-ADP-D-ribose + nicotinamide + L-lysyl-[protein]</text>
        <dbReference type="Rhea" id="RHEA:47664"/>
        <dbReference type="Rhea" id="RHEA-COMP:9752"/>
        <dbReference type="Rhea" id="RHEA-COMP:11875"/>
        <dbReference type="ChEBI" id="CHEBI:15377"/>
        <dbReference type="ChEBI" id="CHEBI:17154"/>
        <dbReference type="ChEBI" id="CHEBI:29969"/>
        <dbReference type="ChEBI" id="CHEBI:57540"/>
        <dbReference type="ChEBI" id="CHEBI:87828"/>
        <dbReference type="ChEBI" id="CHEBI:87829"/>
    </reaction>
</comment>
<dbReference type="GO" id="GO:0005739">
    <property type="term" value="C:mitochondrion"/>
    <property type="evidence" value="ECO:0007669"/>
    <property type="project" value="UniProtKB-SubCell"/>
</dbReference>
<feature type="binding site" evidence="3">
    <location>
        <position position="70"/>
    </location>
    <ligand>
        <name>substrate</name>
    </ligand>
</feature>
<feature type="binding site" evidence="3 4">
    <location>
        <position position="140"/>
    </location>
    <ligand>
        <name>Zn(2+)</name>
        <dbReference type="ChEBI" id="CHEBI:29105"/>
    </ligand>
</feature>
<evidence type="ECO:0000313" key="7">
    <source>
        <dbReference type="EMBL" id="KAL1124472.1"/>
    </source>
</evidence>